<comment type="caution">
    <text evidence="2">The sequence shown here is derived from an EMBL/GenBank/DDBJ whole genome shotgun (WGS) entry which is preliminary data.</text>
</comment>
<dbReference type="PANTHER" id="PTHR35213">
    <property type="entry name" value="RING-TYPE DOMAIN-CONTAINING PROTEIN-RELATED"/>
    <property type="match status" value="1"/>
</dbReference>
<evidence type="ECO:0000313" key="2">
    <source>
        <dbReference type="EMBL" id="KAJ0397507.1"/>
    </source>
</evidence>
<dbReference type="PANTHER" id="PTHR35213:SF3">
    <property type="entry name" value="MYB-LIKE DOMAIN-CONTAINING PROTEIN"/>
    <property type="match status" value="1"/>
</dbReference>
<accession>A0AAD5Q8Z3</accession>
<protein>
    <submittedName>
        <fullName evidence="2">Uncharacterized protein</fullName>
    </submittedName>
</protein>
<evidence type="ECO:0000256" key="1">
    <source>
        <dbReference type="SAM" id="MobiDB-lite"/>
    </source>
</evidence>
<keyword evidence="3" id="KW-1185">Reference proteome</keyword>
<sequence length="340" mass="38620">MSRHTHFRIRLRSTMMAFHHAAYPMERHAGASPHYPHYNHYSHHHNHHQSDYGAFQEQSYVHPQEDATRQLPQTHALLTGALRRGKWTREEEEYAAATIQYFLAGVLPLSYGTTLRGYLAQQLHCDPMRVSKKLVPGTYFVGVRIDPKIGRRAYYPCASDTPNVDAEKQRAERHLRQLRGAFILSIEREELHERLARRQDGELTDSSSALSDLATFASQSPGLPHRQHHPTSPQYQQSYERPQLRTFSPPSSSYSLHHQRNASLPSLTDLLRQQTQSHAEASAPRSPVRPSTASPTLVADRASLPTQTHPLHGRRDALWPTQDAVLPPLRLPLPSRAATP</sequence>
<reference evidence="2" key="1">
    <citation type="submission" date="2021-12" db="EMBL/GenBank/DDBJ databases">
        <title>Prjna785345.</title>
        <authorList>
            <person name="Rujirawat T."/>
            <person name="Krajaejun T."/>
        </authorList>
    </citation>
    <scope>NUCLEOTIDE SEQUENCE</scope>
    <source>
        <strain evidence="2">Pi057C3</strain>
    </source>
</reference>
<organism evidence="2 3">
    <name type="scientific">Pythium insidiosum</name>
    <name type="common">Pythiosis disease agent</name>
    <dbReference type="NCBI Taxonomy" id="114742"/>
    <lineage>
        <taxon>Eukaryota</taxon>
        <taxon>Sar</taxon>
        <taxon>Stramenopiles</taxon>
        <taxon>Oomycota</taxon>
        <taxon>Peronosporomycetes</taxon>
        <taxon>Pythiales</taxon>
        <taxon>Pythiaceae</taxon>
        <taxon>Pythium</taxon>
    </lineage>
</organism>
<dbReference type="Proteomes" id="UP001209570">
    <property type="component" value="Unassembled WGS sequence"/>
</dbReference>
<gene>
    <name evidence="2" type="ORF">P43SY_005633</name>
</gene>
<evidence type="ECO:0000313" key="3">
    <source>
        <dbReference type="Proteomes" id="UP001209570"/>
    </source>
</evidence>
<dbReference type="AlphaFoldDB" id="A0AAD5Q8Z3"/>
<feature type="region of interest" description="Disordered" evidence="1">
    <location>
        <begin position="273"/>
        <end position="296"/>
    </location>
</feature>
<name>A0AAD5Q8Z3_PYTIN</name>
<feature type="compositionally biased region" description="Polar residues" evidence="1">
    <location>
        <begin position="230"/>
        <end position="259"/>
    </location>
</feature>
<dbReference type="EMBL" id="JAKCXM010000248">
    <property type="protein sequence ID" value="KAJ0397507.1"/>
    <property type="molecule type" value="Genomic_DNA"/>
</dbReference>
<proteinExistence type="predicted"/>
<feature type="region of interest" description="Disordered" evidence="1">
    <location>
        <begin position="218"/>
        <end position="259"/>
    </location>
</feature>